<evidence type="ECO:0000313" key="1">
    <source>
        <dbReference type="EMBL" id="EQA46746.1"/>
    </source>
</evidence>
<protein>
    <submittedName>
        <fullName evidence="1">Helicase C-terminal domain protein</fullName>
    </submittedName>
</protein>
<keyword evidence="1" id="KW-0378">Hydrolase</keyword>
<evidence type="ECO:0000313" key="2">
    <source>
        <dbReference type="Proteomes" id="UP000015454"/>
    </source>
</evidence>
<sequence length="701" mass="80535">MPIFPELRRPRLYFGLRISQELEDGSRAINSVNGMSGETVLLQELEKLELNDLKKIAALWNIPKPPYKEKNKNLKFLYDTFLDEFYLKGVLEKLTVLQVNIYTSILKNKNVLTLGEISRKVNIPPINVEMELNLLRKYHLVYQRKNRERLTNNLDKYHAFDELADLVPLDQNLKGDKYKISIEKLLDHKKLTDISAEWKKAVKAPPKLDTIRKFYSHATTPEAFESAITSISELERDTVVRIYLSGGVADADDIRSFVVMNRGKYEVIVPSLIEKGLVADVCFVEEKFVRVFALPEELLKYIQHNPILPSVKKGTRQRQEKSATNELDFFLNTKKLLSYISRKGLVLAKSGKVKQADHKRTEQELLNPDISIFPEKSQIYQMELILPILRLLNLADIKGENIILRGDVEGFLSKDIFEIMKLVIHEVNEARMKRINPPEVFQPTEMPFYDKMILDKCVNLIIKSKRIHLSVIFSTIIRDHLIMSPGFRTKNFQTDLADLRKEIMSAIFYLHLFGLLEVEYPNRFLALSKLGEYFFQTGELTNATEKGGITINPDFSVIAFPEKVSTNGIHLLKAFTELKDYDRVYTFVLTKEAYQLGILLGYKPSEFIDFLKASSKAELAQNLLFLLEDWGGNLPVVEVAEDCVLVRTKDQNVMELLLGQIKGKKIVLDEIGPNAVLVDKTRVQDVITVAEKLNLIIRLTR</sequence>
<keyword evidence="2" id="KW-1185">Reference proteome</keyword>
<keyword evidence="1" id="KW-0547">Nucleotide-binding</keyword>
<dbReference type="STRING" id="1049789.LEP1GSC050_1009"/>
<organism evidence="1 2">
    <name type="scientific">Leptospira broomii serovar Hurstbridge str. 5399</name>
    <dbReference type="NCBI Taxonomy" id="1049789"/>
    <lineage>
        <taxon>Bacteria</taxon>
        <taxon>Pseudomonadati</taxon>
        <taxon>Spirochaetota</taxon>
        <taxon>Spirochaetia</taxon>
        <taxon>Leptospirales</taxon>
        <taxon>Leptospiraceae</taxon>
        <taxon>Leptospira</taxon>
    </lineage>
</organism>
<dbReference type="Proteomes" id="UP000015454">
    <property type="component" value="Unassembled WGS sequence"/>
</dbReference>
<reference evidence="1" key="1">
    <citation type="submission" date="2013-05" db="EMBL/GenBank/DDBJ databases">
        <authorList>
            <person name="Harkins D.M."/>
            <person name="Durkin A.S."/>
            <person name="Brinkac L.M."/>
            <person name="Haft D.H."/>
            <person name="Selengut J.D."/>
            <person name="Sanka R."/>
            <person name="DePew J."/>
            <person name="Purushe J."/>
            <person name="Hartskeerl R.A."/>
            <person name="Ahmed A."/>
            <person name="van der Linden H."/>
            <person name="Goris M.G.A."/>
            <person name="Vinetz J.M."/>
            <person name="Sutton G.G."/>
            <person name="Nierman W.C."/>
            <person name="Fouts D.E."/>
        </authorList>
    </citation>
    <scope>NUCLEOTIDE SEQUENCE [LARGE SCALE GENOMIC DNA]</scope>
    <source>
        <strain evidence="1">5399</strain>
    </source>
</reference>
<dbReference type="AlphaFoldDB" id="T0FFR9"/>
<dbReference type="GO" id="GO:0004386">
    <property type="term" value="F:helicase activity"/>
    <property type="evidence" value="ECO:0007669"/>
    <property type="project" value="UniProtKB-KW"/>
</dbReference>
<keyword evidence="1" id="KW-0067">ATP-binding</keyword>
<name>T0FFR9_9LEPT</name>
<accession>T0FFR9</accession>
<comment type="caution">
    <text evidence="1">The sequence shown here is derived from an EMBL/GenBank/DDBJ whole genome shotgun (WGS) entry which is preliminary data.</text>
</comment>
<keyword evidence="1" id="KW-0347">Helicase</keyword>
<gene>
    <name evidence="1" type="ORF">LEP1GSC050_1009</name>
</gene>
<dbReference type="EMBL" id="AHMO02000004">
    <property type="protein sequence ID" value="EQA46746.1"/>
    <property type="molecule type" value="Genomic_DNA"/>
</dbReference>
<proteinExistence type="predicted"/>